<gene>
    <name evidence="1" type="ORF">dnl_63110</name>
</gene>
<keyword evidence="2" id="KW-1185">Reference proteome</keyword>
<organism evidence="1 2">
    <name type="scientific">Desulfonema limicola</name>
    <dbReference type="NCBI Taxonomy" id="45656"/>
    <lineage>
        <taxon>Bacteria</taxon>
        <taxon>Pseudomonadati</taxon>
        <taxon>Thermodesulfobacteriota</taxon>
        <taxon>Desulfobacteria</taxon>
        <taxon>Desulfobacterales</taxon>
        <taxon>Desulfococcaceae</taxon>
        <taxon>Desulfonema</taxon>
    </lineage>
</organism>
<proteinExistence type="predicted"/>
<name>A0A975BE75_9BACT</name>
<sequence length="55" mass="6651">MNTYPLYYAWKNNPKRKTMYKRRCRVLTRGKKNSVLIEFENGQKEIVSLNSVRKV</sequence>
<dbReference type="EMBL" id="CP061799">
    <property type="protein sequence ID" value="QTA83887.1"/>
    <property type="molecule type" value="Genomic_DNA"/>
</dbReference>
<dbReference type="RefSeq" id="WP_207689670.1">
    <property type="nucleotide sequence ID" value="NZ_CP061799.1"/>
</dbReference>
<evidence type="ECO:0000313" key="1">
    <source>
        <dbReference type="EMBL" id="QTA83887.1"/>
    </source>
</evidence>
<dbReference type="KEGG" id="dli:dnl_63110"/>
<dbReference type="Proteomes" id="UP000663720">
    <property type="component" value="Chromosome"/>
</dbReference>
<reference evidence="1" key="1">
    <citation type="journal article" date="2021" name="Microb. Physiol.">
        <title>Proteogenomic Insights into the Physiology of Marine, Sulfate-Reducing, Filamentous Desulfonema limicola and Desulfonema magnum.</title>
        <authorList>
            <person name="Schnaars V."/>
            <person name="Wohlbrand L."/>
            <person name="Scheve S."/>
            <person name="Hinrichs C."/>
            <person name="Reinhardt R."/>
            <person name="Rabus R."/>
        </authorList>
    </citation>
    <scope>NUCLEOTIDE SEQUENCE</scope>
    <source>
        <strain evidence="1">5ac10</strain>
    </source>
</reference>
<accession>A0A975BE75</accession>
<evidence type="ECO:0000313" key="2">
    <source>
        <dbReference type="Proteomes" id="UP000663720"/>
    </source>
</evidence>
<dbReference type="AlphaFoldDB" id="A0A975BE75"/>
<protein>
    <submittedName>
        <fullName evidence="1">Uncharacterized protein</fullName>
    </submittedName>
</protein>